<reference evidence="2 3" key="1">
    <citation type="journal article" date="2020" name="Syst. Appl. Microbiol.">
        <title>Arthrospiribacter ruber gen. nov., sp. nov., a novel bacterium isolated from Arthrospira cultures.</title>
        <authorList>
            <person name="Waleron M."/>
            <person name="Misztak A."/>
            <person name="Waleron M.M."/>
            <person name="Furmaniak M."/>
            <person name="Mrozik A."/>
            <person name="Waleron K."/>
        </authorList>
    </citation>
    <scope>NUCLEOTIDE SEQUENCE [LARGE SCALE GENOMIC DNA]</scope>
    <source>
        <strain evidence="2 3">DPMB0001</strain>
    </source>
</reference>
<sequence>MKNKTKLILANMFALVAVVTIFSASKSLGIELGLSSQALVPTILLLAVPQMGFAYLYWKSSIDKKKALA</sequence>
<keyword evidence="1" id="KW-0812">Transmembrane</keyword>
<dbReference type="EMBL" id="RPHB01000002">
    <property type="protein sequence ID" value="MBW3467065.1"/>
    <property type="molecule type" value="Genomic_DNA"/>
</dbReference>
<comment type="caution">
    <text evidence="2">The sequence shown here is derived from an EMBL/GenBank/DDBJ whole genome shotgun (WGS) entry which is preliminary data.</text>
</comment>
<keyword evidence="1" id="KW-0472">Membrane</keyword>
<dbReference type="Proteomes" id="UP000727490">
    <property type="component" value="Unassembled WGS sequence"/>
</dbReference>
<feature type="transmembrane region" description="Helical" evidence="1">
    <location>
        <begin position="39"/>
        <end position="58"/>
    </location>
</feature>
<name>A0A951MCM2_9BACT</name>
<keyword evidence="3" id="KW-1185">Reference proteome</keyword>
<accession>A0A951MCM2</accession>
<proteinExistence type="predicted"/>
<protein>
    <submittedName>
        <fullName evidence="2">Uncharacterized protein</fullName>
    </submittedName>
</protein>
<gene>
    <name evidence="2" type="ORF">EGN73_04475</name>
</gene>
<organism evidence="2 3">
    <name type="scientific">Arthrospiribacter ruber</name>
    <dbReference type="NCBI Taxonomy" id="2487934"/>
    <lineage>
        <taxon>Bacteria</taxon>
        <taxon>Pseudomonadati</taxon>
        <taxon>Bacteroidota</taxon>
        <taxon>Cytophagia</taxon>
        <taxon>Cytophagales</taxon>
        <taxon>Cyclobacteriaceae</taxon>
        <taxon>Arthrospiribacter</taxon>
    </lineage>
</organism>
<evidence type="ECO:0000313" key="3">
    <source>
        <dbReference type="Proteomes" id="UP000727490"/>
    </source>
</evidence>
<dbReference type="AlphaFoldDB" id="A0A951MCM2"/>
<keyword evidence="1" id="KW-1133">Transmembrane helix</keyword>
<evidence type="ECO:0000256" key="1">
    <source>
        <dbReference type="SAM" id="Phobius"/>
    </source>
</evidence>
<evidence type="ECO:0000313" key="2">
    <source>
        <dbReference type="EMBL" id="MBW3467065.1"/>
    </source>
</evidence>
<dbReference type="RefSeq" id="WP_219287272.1">
    <property type="nucleotide sequence ID" value="NZ_RPHB01000002.1"/>
</dbReference>